<sequence>MEEGVIRARRLEITDGEGRVRIRLSAGSDEMPGVHVLNGRGHVAASVGINPRTDEPYVVLKDTENEAEIILAIKPSREHVHCGLSLVDRRGRERMFLALGDEGEPIFGALDEEGNVSPPGPGGG</sequence>
<reference evidence="1 2" key="1">
    <citation type="submission" date="2006-06" db="EMBL/GenBank/DDBJ databases">
        <title>Complete sequence of Rubrobacter xylanophilus DSM 9941.</title>
        <authorList>
            <consortium name="US DOE Joint Genome Institute"/>
            <person name="Copeland A."/>
            <person name="Lucas S."/>
            <person name="Lapidus A."/>
            <person name="Barry K."/>
            <person name="Detter J.C."/>
            <person name="Glavina del Rio T."/>
            <person name="Hammon N."/>
            <person name="Israni S."/>
            <person name="Dalin E."/>
            <person name="Tice H."/>
            <person name="Pitluck S."/>
            <person name="Munk A.C."/>
            <person name="Brettin T."/>
            <person name="Bruce D."/>
            <person name="Han C."/>
            <person name="Tapia R."/>
            <person name="Gilna P."/>
            <person name="Schmutz J."/>
            <person name="Larimer F."/>
            <person name="Land M."/>
            <person name="Hauser L."/>
            <person name="Kyrpides N."/>
            <person name="Lykidis A."/>
            <person name="da Costa M.S."/>
            <person name="Rainey F.A."/>
            <person name="Empadinhas N."/>
            <person name="Jolivet E."/>
            <person name="Battista J.R."/>
            <person name="Richardson P."/>
        </authorList>
    </citation>
    <scope>NUCLEOTIDE SEQUENCE [LARGE SCALE GENOMIC DNA]</scope>
    <source>
        <strain evidence="2">DSM 9941 / NBRC 16129 / PRD-1</strain>
    </source>
</reference>
<accession>Q1AY84</accession>
<dbReference type="Proteomes" id="UP000006637">
    <property type="component" value="Chromosome"/>
</dbReference>
<dbReference type="RefSeq" id="WP_011563662.1">
    <property type="nucleotide sequence ID" value="NC_008148.1"/>
</dbReference>
<dbReference type="AlphaFoldDB" id="Q1AY84"/>
<dbReference type="OrthoDB" id="5381978at2"/>
<gene>
    <name evidence="1" type="ordered locus">Rxyl_0674</name>
</gene>
<proteinExistence type="predicted"/>
<protein>
    <submittedName>
        <fullName evidence="1">Uncharacterized protein</fullName>
    </submittedName>
</protein>
<keyword evidence="2" id="KW-1185">Reference proteome</keyword>
<evidence type="ECO:0000313" key="1">
    <source>
        <dbReference type="EMBL" id="ABG03644.1"/>
    </source>
</evidence>
<dbReference type="EMBL" id="CP000386">
    <property type="protein sequence ID" value="ABG03644.1"/>
    <property type="molecule type" value="Genomic_DNA"/>
</dbReference>
<dbReference type="KEGG" id="rxy:Rxyl_0674"/>
<name>Q1AY84_RUBXD</name>
<evidence type="ECO:0000313" key="2">
    <source>
        <dbReference type="Proteomes" id="UP000006637"/>
    </source>
</evidence>
<dbReference type="HOGENOM" id="CLU_2002213_0_0_11"/>
<organism evidence="1 2">
    <name type="scientific">Rubrobacter xylanophilus (strain DSM 9941 / JCM 11954 / NBRC 16129 / PRD-1)</name>
    <dbReference type="NCBI Taxonomy" id="266117"/>
    <lineage>
        <taxon>Bacteria</taxon>
        <taxon>Bacillati</taxon>
        <taxon>Actinomycetota</taxon>
        <taxon>Rubrobacteria</taxon>
        <taxon>Rubrobacterales</taxon>
        <taxon>Rubrobacteraceae</taxon>
        <taxon>Rubrobacter</taxon>
    </lineage>
</organism>